<name>A0A382T3X9_9ZZZZ</name>
<evidence type="ECO:0000256" key="3">
    <source>
        <dbReference type="ARBA" id="ARBA00022692"/>
    </source>
</evidence>
<keyword evidence="3 8" id="KW-0812">Transmembrane</keyword>
<reference evidence="9" key="1">
    <citation type="submission" date="2018-05" db="EMBL/GenBank/DDBJ databases">
        <authorList>
            <person name="Lanie J.A."/>
            <person name="Ng W.-L."/>
            <person name="Kazmierczak K.M."/>
            <person name="Andrzejewski T.M."/>
            <person name="Davidsen T.M."/>
            <person name="Wayne K.J."/>
            <person name="Tettelin H."/>
            <person name="Glass J.I."/>
            <person name="Rusch D."/>
            <person name="Podicherti R."/>
            <person name="Tsui H.-C.T."/>
            <person name="Winkler M.E."/>
        </authorList>
    </citation>
    <scope>NUCLEOTIDE SEQUENCE</scope>
</reference>
<evidence type="ECO:0000256" key="6">
    <source>
        <dbReference type="ARBA" id="ARBA00022989"/>
    </source>
</evidence>
<sequence length="62" mass="6904">VLFERGEFNNFATNETSMALKMFSLGLVAFVAVKILTPVFFAYENAKLPLVVSLFNLTINTT</sequence>
<feature type="non-terminal residue" evidence="9">
    <location>
        <position position="62"/>
    </location>
</feature>
<protein>
    <submittedName>
        <fullName evidence="9">Uncharacterized protein</fullName>
    </submittedName>
</protein>
<keyword evidence="5" id="KW-0573">Peptidoglycan synthesis</keyword>
<dbReference type="InterPro" id="IPR004268">
    <property type="entry name" value="MurJ"/>
</dbReference>
<dbReference type="GO" id="GO:0005886">
    <property type="term" value="C:plasma membrane"/>
    <property type="evidence" value="ECO:0007669"/>
    <property type="project" value="UniProtKB-SubCell"/>
</dbReference>
<evidence type="ECO:0000256" key="7">
    <source>
        <dbReference type="ARBA" id="ARBA00023136"/>
    </source>
</evidence>
<feature type="non-terminal residue" evidence="9">
    <location>
        <position position="1"/>
    </location>
</feature>
<keyword evidence="6 8" id="KW-1133">Transmembrane helix</keyword>
<dbReference type="Pfam" id="PF03023">
    <property type="entry name" value="MurJ"/>
    <property type="match status" value="1"/>
</dbReference>
<keyword evidence="2" id="KW-1003">Cell membrane</keyword>
<dbReference type="AlphaFoldDB" id="A0A382T3X9"/>
<evidence type="ECO:0000256" key="2">
    <source>
        <dbReference type="ARBA" id="ARBA00022475"/>
    </source>
</evidence>
<gene>
    <name evidence="9" type="ORF">METZ01_LOCUS369299</name>
</gene>
<dbReference type="GO" id="GO:0008360">
    <property type="term" value="P:regulation of cell shape"/>
    <property type="evidence" value="ECO:0007669"/>
    <property type="project" value="UniProtKB-KW"/>
</dbReference>
<organism evidence="9">
    <name type="scientific">marine metagenome</name>
    <dbReference type="NCBI Taxonomy" id="408172"/>
    <lineage>
        <taxon>unclassified sequences</taxon>
        <taxon>metagenomes</taxon>
        <taxon>ecological metagenomes</taxon>
    </lineage>
</organism>
<dbReference type="GO" id="GO:0009252">
    <property type="term" value="P:peptidoglycan biosynthetic process"/>
    <property type="evidence" value="ECO:0007669"/>
    <property type="project" value="UniProtKB-KW"/>
</dbReference>
<evidence type="ECO:0000313" key="9">
    <source>
        <dbReference type="EMBL" id="SVD16445.1"/>
    </source>
</evidence>
<proteinExistence type="predicted"/>
<evidence type="ECO:0000256" key="8">
    <source>
        <dbReference type="SAM" id="Phobius"/>
    </source>
</evidence>
<evidence type="ECO:0000256" key="5">
    <source>
        <dbReference type="ARBA" id="ARBA00022984"/>
    </source>
</evidence>
<evidence type="ECO:0000256" key="1">
    <source>
        <dbReference type="ARBA" id="ARBA00004651"/>
    </source>
</evidence>
<dbReference type="EMBL" id="UINC01133486">
    <property type="protein sequence ID" value="SVD16445.1"/>
    <property type="molecule type" value="Genomic_DNA"/>
</dbReference>
<feature type="transmembrane region" description="Helical" evidence="8">
    <location>
        <begin position="20"/>
        <end position="43"/>
    </location>
</feature>
<accession>A0A382T3X9</accession>
<keyword evidence="7 8" id="KW-0472">Membrane</keyword>
<keyword evidence="4" id="KW-0133">Cell shape</keyword>
<evidence type="ECO:0000256" key="4">
    <source>
        <dbReference type="ARBA" id="ARBA00022960"/>
    </source>
</evidence>
<comment type="subcellular location">
    <subcellularLocation>
        <location evidence="1">Cell membrane</location>
        <topology evidence="1">Multi-pass membrane protein</topology>
    </subcellularLocation>
</comment>